<keyword evidence="8" id="KW-1185">Reference proteome</keyword>
<keyword evidence="4 5" id="KW-0472">Membrane</keyword>
<sequence>MTGFWLIGIIVFAVIEGLTVGLTSIWFAIGSVAAMIAAALGAGLPLQVVLFFAVSAVTLLFTRPLAKKYLSPKKTRTNADRVIGKTGIVTETIDNLKATGMVSIGGVLWTARSEGDEIFPVDTRVNVTRIEGVKVFVIRAAAPVEAGV</sequence>
<dbReference type="Proteomes" id="UP000192790">
    <property type="component" value="Unassembled WGS sequence"/>
</dbReference>
<organism evidence="7 8">
    <name type="scientific">Papillibacter cinnamivorans DSM 12816</name>
    <dbReference type="NCBI Taxonomy" id="1122930"/>
    <lineage>
        <taxon>Bacteria</taxon>
        <taxon>Bacillati</taxon>
        <taxon>Bacillota</taxon>
        <taxon>Clostridia</taxon>
        <taxon>Eubacteriales</taxon>
        <taxon>Oscillospiraceae</taxon>
        <taxon>Papillibacter</taxon>
    </lineage>
</organism>
<dbReference type="PANTHER" id="PTHR33507">
    <property type="entry name" value="INNER MEMBRANE PROTEIN YBBJ"/>
    <property type="match status" value="1"/>
</dbReference>
<dbReference type="OrthoDB" id="5054at2"/>
<evidence type="ECO:0000256" key="5">
    <source>
        <dbReference type="SAM" id="Phobius"/>
    </source>
</evidence>
<dbReference type="RefSeq" id="WP_084234167.1">
    <property type="nucleotide sequence ID" value="NZ_FWXW01000003.1"/>
</dbReference>
<feature type="domain" description="NfeD-like C-terminal" evidence="6">
    <location>
        <begin position="79"/>
        <end position="137"/>
    </location>
</feature>
<evidence type="ECO:0000259" key="6">
    <source>
        <dbReference type="Pfam" id="PF01957"/>
    </source>
</evidence>
<keyword evidence="2 5" id="KW-0812">Transmembrane</keyword>
<dbReference type="Gene3D" id="2.40.50.140">
    <property type="entry name" value="Nucleic acid-binding proteins"/>
    <property type="match status" value="1"/>
</dbReference>
<evidence type="ECO:0000256" key="1">
    <source>
        <dbReference type="ARBA" id="ARBA00004141"/>
    </source>
</evidence>
<keyword evidence="7" id="KW-0645">Protease</keyword>
<evidence type="ECO:0000256" key="2">
    <source>
        <dbReference type="ARBA" id="ARBA00022692"/>
    </source>
</evidence>
<protein>
    <submittedName>
        <fullName evidence="7">Membrane protein implicated in regulation of membrane protease activity</fullName>
    </submittedName>
</protein>
<name>A0A1W2A655_9FIRM</name>
<dbReference type="Pfam" id="PF01957">
    <property type="entry name" value="NfeD"/>
    <property type="match status" value="1"/>
</dbReference>
<keyword evidence="7" id="KW-0378">Hydrolase</keyword>
<evidence type="ECO:0000313" key="7">
    <source>
        <dbReference type="EMBL" id="SMC56116.1"/>
    </source>
</evidence>
<dbReference type="InterPro" id="IPR052165">
    <property type="entry name" value="Membrane_assoc_protease"/>
</dbReference>
<dbReference type="AlphaFoldDB" id="A0A1W2A655"/>
<evidence type="ECO:0000256" key="4">
    <source>
        <dbReference type="ARBA" id="ARBA00023136"/>
    </source>
</evidence>
<dbReference type="GO" id="GO:0008233">
    <property type="term" value="F:peptidase activity"/>
    <property type="evidence" value="ECO:0007669"/>
    <property type="project" value="UniProtKB-KW"/>
</dbReference>
<reference evidence="7 8" key="1">
    <citation type="submission" date="2017-04" db="EMBL/GenBank/DDBJ databases">
        <authorList>
            <person name="Afonso C.L."/>
            <person name="Miller P.J."/>
            <person name="Scott M.A."/>
            <person name="Spackman E."/>
            <person name="Goraichik I."/>
            <person name="Dimitrov K.M."/>
            <person name="Suarez D.L."/>
            <person name="Swayne D.E."/>
        </authorList>
    </citation>
    <scope>NUCLEOTIDE SEQUENCE [LARGE SCALE GENOMIC DNA]</scope>
    <source>
        <strain evidence="7 8">DSM 12816</strain>
    </source>
</reference>
<evidence type="ECO:0000313" key="8">
    <source>
        <dbReference type="Proteomes" id="UP000192790"/>
    </source>
</evidence>
<dbReference type="GO" id="GO:0005886">
    <property type="term" value="C:plasma membrane"/>
    <property type="evidence" value="ECO:0007669"/>
    <property type="project" value="TreeGrafter"/>
</dbReference>
<dbReference type="GO" id="GO:0006508">
    <property type="term" value="P:proteolysis"/>
    <property type="evidence" value="ECO:0007669"/>
    <property type="project" value="UniProtKB-KW"/>
</dbReference>
<gene>
    <name evidence="7" type="ORF">SAMN02745168_1541</name>
</gene>
<dbReference type="STRING" id="1122930.SAMN02745168_1541"/>
<dbReference type="PANTHER" id="PTHR33507:SF3">
    <property type="entry name" value="INNER MEMBRANE PROTEIN YBBJ"/>
    <property type="match status" value="1"/>
</dbReference>
<proteinExistence type="predicted"/>
<comment type="subcellular location">
    <subcellularLocation>
        <location evidence="1">Membrane</location>
        <topology evidence="1">Multi-pass membrane protein</topology>
    </subcellularLocation>
</comment>
<feature type="transmembrane region" description="Helical" evidence="5">
    <location>
        <begin position="35"/>
        <end position="61"/>
    </location>
</feature>
<dbReference type="InterPro" id="IPR002810">
    <property type="entry name" value="NfeD-like_C"/>
</dbReference>
<dbReference type="EMBL" id="FWXW01000003">
    <property type="protein sequence ID" value="SMC56116.1"/>
    <property type="molecule type" value="Genomic_DNA"/>
</dbReference>
<dbReference type="SUPFAM" id="SSF141322">
    <property type="entry name" value="NfeD domain-like"/>
    <property type="match status" value="1"/>
</dbReference>
<evidence type="ECO:0000256" key="3">
    <source>
        <dbReference type="ARBA" id="ARBA00022989"/>
    </source>
</evidence>
<dbReference type="InterPro" id="IPR012340">
    <property type="entry name" value="NA-bd_OB-fold"/>
</dbReference>
<keyword evidence="3 5" id="KW-1133">Transmembrane helix</keyword>
<accession>A0A1W2A655</accession>
<feature type="transmembrane region" description="Helical" evidence="5">
    <location>
        <begin position="7"/>
        <end position="29"/>
    </location>
</feature>